<dbReference type="InterPro" id="IPR036322">
    <property type="entry name" value="WD40_repeat_dom_sf"/>
</dbReference>
<keyword evidence="7" id="KW-1185">Reference proteome</keyword>
<dbReference type="InterPro" id="IPR001680">
    <property type="entry name" value="WD40_rpt"/>
</dbReference>
<name>A0A084B6C8_STACB</name>
<feature type="repeat" description="WD" evidence="3">
    <location>
        <begin position="587"/>
        <end position="620"/>
    </location>
</feature>
<feature type="compositionally biased region" description="Polar residues" evidence="4">
    <location>
        <begin position="327"/>
        <end position="341"/>
    </location>
</feature>
<proteinExistence type="predicted"/>
<dbReference type="PANTHER" id="PTHR19857:SF8">
    <property type="entry name" value="ANGIO-ASSOCIATED MIGRATORY CELL PROTEIN"/>
    <property type="match status" value="1"/>
</dbReference>
<keyword evidence="1 3" id="KW-0853">WD repeat</keyword>
<keyword evidence="5" id="KW-1133">Transmembrane helix</keyword>
<evidence type="ECO:0000256" key="4">
    <source>
        <dbReference type="SAM" id="MobiDB-lite"/>
    </source>
</evidence>
<dbReference type="SUPFAM" id="SSF50969">
    <property type="entry name" value="YVTN repeat-like/Quinoprotein amine dehydrogenase"/>
    <property type="match status" value="1"/>
</dbReference>
<feature type="repeat" description="WD" evidence="3">
    <location>
        <begin position="487"/>
        <end position="520"/>
    </location>
</feature>
<accession>A0A084B6C8</accession>
<feature type="compositionally biased region" description="Low complexity" evidence="4">
    <location>
        <begin position="188"/>
        <end position="206"/>
    </location>
</feature>
<evidence type="ECO:0000256" key="2">
    <source>
        <dbReference type="ARBA" id="ARBA00022737"/>
    </source>
</evidence>
<dbReference type="HOGENOM" id="CLU_324193_0_0_1"/>
<protein>
    <submittedName>
        <fullName evidence="6">Uncharacterized protein</fullName>
    </submittedName>
</protein>
<evidence type="ECO:0000313" key="6">
    <source>
        <dbReference type="EMBL" id="KEY73107.1"/>
    </source>
</evidence>
<reference evidence="6 7" key="1">
    <citation type="journal article" date="2014" name="BMC Genomics">
        <title>Comparative genome sequencing reveals chemotype-specific gene clusters in the toxigenic black mold Stachybotrys.</title>
        <authorList>
            <person name="Semeiks J."/>
            <person name="Borek D."/>
            <person name="Otwinowski Z."/>
            <person name="Grishin N.V."/>
        </authorList>
    </citation>
    <scope>NUCLEOTIDE SEQUENCE [LARGE SCALE GENOMIC DNA]</scope>
    <source>
        <strain evidence="7">CBS 109288 / IBT 7711</strain>
    </source>
</reference>
<dbReference type="InterPro" id="IPR015943">
    <property type="entry name" value="WD40/YVTN_repeat-like_dom_sf"/>
</dbReference>
<feature type="region of interest" description="Disordered" evidence="4">
    <location>
        <begin position="270"/>
        <end position="302"/>
    </location>
</feature>
<feature type="compositionally biased region" description="Low complexity" evidence="4">
    <location>
        <begin position="156"/>
        <end position="180"/>
    </location>
</feature>
<dbReference type="AlphaFoldDB" id="A0A084B6C8"/>
<keyword evidence="5" id="KW-0472">Membrane</keyword>
<feature type="compositionally biased region" description="Polar residues" evidence="4">
    <location>
        <begin position="352"/>
        <end position="361"/>
    </location>
</feature>
<feature type="region of interest" description="Disordered" evidence="4">
    <location>
        <begin position="327"/>
        <end position="371"/>
    </location>
</feature>
<evidence type="ECO:0000313" key="7">
    <source>
        <dbReference type="Proteomes" id="UP000028045"/>
    </source>
</evidence>
<dbReference type="InterPro" id="IPR011044">
    <property type="entry name" value="Quino_amine_DH_bsu"/>
</dbReference>
<dbReference type="OrthoDB" id="10261640at2759"/>
<dbReference type="PROSITE" id="PS50082">
    <property type="entry name" value="WD_REPEATS_2"/>
    <property type="match status" value="2"/>
</dbReference>
<dbReference type="Proteomes" id="UP000028045">
    <property type="component" value="Unassembled WGS sequence"/>
</dbReference>
<dbReference type="SUPFAM" id="SSF50978">
    <property type="entry name" value="WD40 repeat-like"/>
    <property type="match status" value="1"/>
</dbReference>
<dbReference type="EMBL" id="KL647913">
    <property type="protein sequence ID" value="KEY73107.1"/>
    <property type="molecule type" value="Genomic_DNA"/>
</dbReference>
<keyword evidence="2" id="KW-0677">Repeat</keyword>
<evidence type="ECO:0000256" key="3">
    <source>
        <dbReference type="PROSITE-ProRule" id="PRU00221"/>
    </source>
</evidence>
<evidence type="ECO:0000256" key="1">
    <source>
        <dbReference type="ARBA" id="ARBA00022574"/>
    </source>
</evidence>
<dbReference type="Pfam" id="PF00400">
    <property type="entry name" value="WD40"/>
    <property type="match status" value="3"/>
</dbReference>
<feature type="region of interest" description="Disordered" evidence="4">
    <location>
        <begin position="156"/>
        <end position="231"/>
    </location>
</feature>
<dbReference type="SMART" id="SM00320">
    <property type="entry name" value="WD40"/>
    <property type="match status" value="6"/>
</dbReference>
<organism evidence="6 7">
    <name type="scientific">Stachybotrys chartarum (strain CBS 109288 / IBT 7711)</name>
    <name type="common">Toxic black mold</name>
    <name type="synonym">Stilbospora chartarum</name>
    <dbReference type="NCBI Taxonomy" id="1280523"/>
    <lineage>
        <taxon>Eukaryota</taxon>
        <taxon>Fungi</taxon>
        <taxon>Dikarya</taxon>
        <taxon>Ascomycota</taxon>
        <taxon>Pezizomycotina</taxon>
        <taxon>Sordariomycetes</taxon>
        <taxon>Hypocreomycetidae</taxon>
        <taxon>Hypocreales</taxon>
        <taxon>Stachybotryaceae</taxon>
        <taxon>Stachybotrys</taxon>
    </lineage>
</organism>
<dbReference type="PROSITE" id="PS00678">
    <property type="entry name" value="WD_REPEATS_1"/>
    <property type="match status" value="1"/>
</dbReference>
<dbReference type="PANTHER" id="PTHR19857">
    <property type="entry name" value="MITOCHONDRIAL DIVISION PROTEIN 1-RELATED"/>
    <property type="match status" value="1"/>
</dbReference>
<gene>
    <name evidence="6" type="ORF">S7711_04858</name>
</gene>
<dbReference type="PROSITE" id="PS50294">
    <property type="entry name" value="WD_REPEATS_REGION"/>
    <property type="match status" value="2"/>
</dbReference>
<keyword evidence="5" id="KW-0812">Transmembrane</keyword>
<evidence type="ECO:0000256" key="5">
    <source>
        <dbReference type="SAM" id="Phobius"/>
    </source>
</evidence>
<feature type="compositionally biased region" description="Polar residues" evidence="4">
    <location>
        <begin position="214"/>
        <end position="223"/>
    </location>
</feature>
<dbReference type="InterPro" id="IPR051179">
    <property type="entry name" value="WD_repeat_multifunction"/>
</dbReference>
<feature type="transmembrane region" description="Helical" evidence="5">
    <location>
        <begin position="237"/>
        <end position="260"/>
    </location>
</feature>
<dbReference type="InterPro" id="IPR019775">
    <property type="entry name" value="WD40_repeat_CS"/>
</dbReference>
<sequence length="846" mass="88041">MSITSFIGPFPTDYSLPAQCSGYTRRDIIALDLAPSCLPDDFKTESTAYYSPGTACPSGYTAVESCTRSTDSVTTTVTCCPVRGDMTMWCVEEAASLFSVWTNMLCTWSAGETESVILYTSESGGSTVTAAETLSGGGGVNAYGLKMVFEASDLARSTSARPSRTTSTSAEPTAEASPARNTENTSGQAPARSSSAEASAQTSAPSRTLVADQSAGTEAGTVQGSSRGGSSSLGPGAIAAIAVVVPLVLIAALAGAWFWYRRRKQQLAYGTMPDDPKHPRPGPSAELTGSHAHPQELPSKPAVVELSGRPVVVMELPGDIPMDRMQSQAQAGGYWSSSQHVASPDGHVSPVSGAQTMSSSKKQPDDEHELDDDLLDVDDAAEEIADADGDDIAMDSDNEELVLHNDSIAFFDHAQDSLFAIAQHPLHPSLVAVGGSAGDADDAPGAGWLFDTSAARSRPVLPASFASDPSAAEQLPQSTQLDSLFALEGHTDSINALAWTLPRGDVLVSGGLDGRIRAWKTDVRPGEGVKVTLLGEAQEVPEVNWLAPCPSTTVPNTVALGASDGSVWIYTIDPSDSSNPLQIVQSFFMHTMSSTAGAWTPDGKLLATVSEDGSLYVWDVWGGFNTDNGMSVVALTGEDQRFEVEGGLYSIAVDPKGDYVAVGGAGGAIKIVSLPRAGSGSQKQSRNRGGASDGGQILASLHTQSDSIETLAFSLASTTPPTTLLAAGSVDGSICVYDATRRFNVRRYMVGAHEDHSVVKLEFIKNSWTLTSCGMDGVVRRWDLRGGGSTTGQGSATSGADAGLVKEWKGHRGDGDGGGVLGFVQGETGERIVTAGDDAVALVFEA</sequence>
<dbReference type="Gene3D" id="2.130.10.10">
    <property type="entry name" value="YVTN repeat-like/Quinoprotein amine dehydrogenase"/>
    <property type="match status" value="1"/>
</dbReference>